<name>A0A7M7J3B6_VARDE</name>
<organism evidence="7 8">
    <name type="scientific">Varroa destructor</name>
    <name type="common">Honeybee mite</name>
    <dbReference type="NCBI Taxonomy" id="109461"/>
    <lineage>
        <taxon>Eukaryota</taxon>
        <taxon>Metazoa</taxon>
        <taxon>Ecdysozoa</taxon>
        <taxon>Arthropoda</taxon>
        <taxon>Chelicerata</taxon>
        <taxon>Arachnida</taxon>
        <taxon>Acari</taxon>
        <taxon>Parasitiformes</taxon>
        <taxon>Mesostigmata</taxon>
        <taxon>Gamasina</taxon>
        <taxon>Dermanyssoidea</taxon>
        <taxon>Varroidae</taxon>
        <taxon>Varroa</taxon>
    </lineage>
</organism>
<evidence type="ECO:0000256" key="3">
    <source>
        <dbReference type="ARBA" id="ARBA00022692"/>
    </source>
</evidence>
<dbReference type="RefSeq" id="XP_022646226.1">
    <property type="nucleotide sequence ID" value="XM_022790491.1"/>
</dbReference>
<evidence type="ECO:0000256" key="1">
    <source>
        <dbReference type="ARBA" id="ARBA00004141"/>
    </source>
</evidence>
<evidence type="ECO:0000313" key="8">
    <source>
        <dbReference type="Proteomes" id="UP000594260"/>
    </source>
</evidence>
<feature type="transmembrane region" description="Helical" evidence="6">
    <location>
        <begin position="240"/>
        <end position="269"/>
    </location>
</feature>
<reference evidence="7" key="1">
    <citation type="submission" date="2021-01" db="UniProtKB">
        <authorList>
            <consortium name="EnsemblMetazoa"/>
        </authorList>
    </citation>
    <scope>IDENTIFICATION</scope>
</reference>
<dbReference type="PRINTS" id="PR00259">
    <property type="entry name" value="TMFOUR"/>
</dbReference>
<dbReference type="InterPro" id="IPR000301">
    <property type="entry name" value="Tetraspanin_animals"/>
</dbReference>
<dbReference type="FunCoup" id="A0A7M7J3B6">
    <property type="interactions" value="206"/>
</dbReference>
<keyword evidence="4 6" id="KW-1133">Transmembrane helix</keyword>
<feature type="transmembrane region" description="Helical" evidence="6">
    <location>
        <begin position="56"/>
        <end position="82"/>
    </location>
</feature>
<dbReference type="PROSITE" id="PS00421">
    <property type="entry name" value="TM4_1"/>
    <property type="match status" value="1"/>
</dbReference>
<dbReference type="InterPro" id="IPR008952">
    <property type="entry name" value="Tetraspanin_EC2_sf"/>
</dbReference>
<feature type="transmembrane region" description="Helical" evidence="6">
    <location>
        <begin position="12"/>
        <end position="36"/>
    </location>
</feature>
<dbReference type="PANTHER" id="PTHR19282">
    <property type="entry name" value="TETRASPANIN"/>
    <property type="match status" value="1"/>
</dbReference>
<evidence type="ECO:0000313" key="7">
    <source>
        <dbReference type="EnsemblMetazoa" id="XP_022646226"/>
    </source>
</evidence>
<dbReference type="PANTHER" id="PTHR19282:SF551">
    <property type="entry name" value="RE08073P-RELATED"/>
    <property type="match status" value="1"/>
</dbReference>
<keyword evidence="3 6" id="KW-0812">Transmembrane</keyword>
<dbReference type="Pfam" id="PF00335">
    <property type="entry name" value="Tetraspanin"/>
    <property type="match status" value="1"/>
</dbReference>
<dbReference type="InParanoid" id="A0A7M7J3B6"/>
<evidence type="ECO:0000256" key="4">
    <source>
        <dbReference type="ARBA" id="ARBA00022989"/>
    </source>
</evidence>
<sequence length="275" mass="29526">MALRGCYVCLKYLMVVFNLLYWLLGVSVIVVAVICLTHGDEYLVHQGGGEADVQEFLIAIYALFAIGSFLVILGFLGCCGAIRESPCMLCTFFVLMVCVIVVEVGGGAQVWSQSEPIRESIKKQLSFVIQEEYSPTDTNSFFNKRIDQLQSTFKCCGIIGASDWANSKYNGITGPRSFLGNVVGVVPEAIGAYRVPPSCCESKDTLVCDAARQIQFFGAATKALHSNGCLSVLLGGLTQYATLAGGVVAAAVGLQIIGLIFTLLLCCAARRDLKD</sequence>
<feature type="transmembrane region" description="Helical" evidence="6">
    <location>
        <begin position="89"/>
        <end position="111"/>
    </location>
</feature>
<dbReference type="GeneID" id="111243997"/>
<keyword evidence="5 6" id="KW-0472">Membrane</keyword>
<dbReference type="PIRSF" id="PIRSF002419">
    <property type="entry name" value="Tetraspanin"/>
    <property type="match status" value="1"/>
</dbReference>
<evidence type="ECO:0000256" key="6">
    <source>
        <dbReference type="RuleBase" id="RU361218"/>
    </source>
</evidence>
<dbReference type="InterPro" id="IPR018503">
    <property type="entry name" value="Tetraspanin_CS"/>
</dbReference>
<protein>
    <recommendedName>
        <fullName evidence="6">Tetraspanin</fullName>
    </recommendedName>
</protein>
<dbReference type="Gene3D" id="1.10.1450.10">
    <property type="entry name" value="Tetraspanin"/>
    <property type="match status" value="1"/>
</dbReference>
<comment type="similarity">
    <text evidence="2 6">Belongs to the tetraspanin (TM4SF) family.</text>
</comment>
<dbReference type="KEGG" id="vde:111243997"/>
<evidence type="ECO:0000256" key="2">
    <source>
        <dbReference type="ARBA" id="ARBA00006840"/>
    </source>
</evidence>
<dbReference type="EnsemblMetazoa" id="XM_022790491">
    <property type="protein sequence ID" value="XP_022646226"/>
    <property type="gene ID" value="LOC111243997"/>
</dbReference>
<comment type="subcellular location">
    <subcellularLocation>
        <location evidence="1 6">Membrane</location>
        <topology evidence="1 6">Multi-pass membrane protein</topology>
    </subcellularLocation>
</comment>
<dbReference type="OrthoDB" id="10016273at2759"/>
<accession>A0A7M7J3B6</accession>
<dbReference type="SUPFAM" id="SSF48652">
    <property type="entry name" value="Tetraspanin"/>
    <property type="match status" value="1"/>
</dbReference>
<keyword evidence="8" id="KW-1185">Reference proteome</keyword>
<dbReference type="OMA" id="PSCCESK"/>
<proteinExistence type="inferred from homology"/>
<dbReference type="Proteomes" id="UP000594260">
    <property type="component" value="Unplaced"/>
</dbReference>
<dbReference type="GO" id="GO:0005886">
    <property type="term" value="C:plasma membrane"/>
    <property type="evidence" value="ECO:0007669"/>
    <property type="project" value="TreeGrafter"/>
</dbReference>
<dbReference type="AlphaFoldDB" id="A0A7M7J3B6"/>
<dbReference type="InterPro" id="IPR018499">
    <property type="entry name" value="Tetraspanin/Peripherin"/>
</dbReference>
<evidence type="ECO:0000256" key="5">
    <source>
        <dbReference type="ARBA" id="ARBA00023136"/>
    </source>
</evidence>